<feature type="domain" description="Protein kinase" evidence="3">
    <location>
        <begin position="21"/>
        <end position="289"/>
    </location>
</feature>
<dbReference type="InterPro" id="IPR051681">
    <property type="entry name" value="Ser/Thr_Kinases-Pseudokinases"/>
</dbReference>
<dbReference type="Gene3D" id="1.10.510.10">
    <property type="entry name" value="Transferase(Phosphotransferase) domain 1"/>
    <property type="match status" value="1"/>
</dbReference>
<evidence type="ECO:0000256" key="1">
    <source>
        <dbReference type="ARBA" id="ARBA00022741"/>
    </source>
</evidence>
<dbReference type="InterPro" id="IPR001245">
    <property type="entry name" value="Ser-Thr/Tyr_kinase_cat_dom"/>
</dbReference>
<dbReference type="AlphaFoldDB" id="A0A0C3DFH5"/>
<proteinExistence type="predicted"/>
<dbReference type="InterPro" id="IPR000719">
    <property type="entry name" value="Prot_kinase_dom"/>
</dbReference>
<evidence type="ECO:0000313" key="5">
    <source>
        <dbReference type="Proteomes" id="UP000053989"/>
    </source>
</evidence>
<dbReference type="PIRSF" id="PIRSF000654">
    <property type="entry name" value="Integrin-linked_kinase"/>
    <property type="match status" value="1"/>
</dbReference>
<keyword evidence="2" id="KW-0067">ATP-binding</keyword>
<dbReference type="STRING" id="1036808.A0A0C3DFH5"/>
<reference evidence="5" key="2">
    <citation type="submission" date="2015-01" db="EMBL/GenBank/DDBJ databases">
        <title>Evolutionary Origins and Diversification of the Mycorrhizal Mutualists.</title>
        <authorList>
            <consortium name="DOE Joint Genome Institute"/>
            <consortium name="Mycorrhizal Genomics Consortium"/>
            <person name="Kohler A."/>
            <person name="Kuo A."/>
            <person name="Nagy L.G."/>
            <person name="Floudas D."/>
            <person name="Copeland A."/>
            <person name="Barry K.W."/>
            <person name="Cichocki N."/>
            <person name="Veneault-Fourrey C."/>
            <person name="LaButti K."/>
            <person name="Lindquist E.A."/>
            <person name="Lipzen A."/>
            <person name="Lundell T."/>
            <person name="Morin E."/>
            <person name="Murat C."/>
            <person name="Riley R."/>
            <person name="Ohm R."/>
            <person name="Sun H."/>
            <person name="Tunlid A."/>
            <person name="Henrissat B."/>
            <person name="Grigoriev I.V."/>
            <person name="Hibbett D.S."/>
            <person name="Martin F."/>
        </authorList>
    </citation>
    <scope>NUCLEOTIDE SEQUENCE [LARGE SCALE GENOMIC DNA]</scope>
    <source>
        <strain evidence="5">Foug A</strain>
    </source>
</reference>
<name>A0A0C3DFH5_9AGAM</name>
<sequence>MLRDLVKRASRYCIDLGDKVDRDITEVVRGGNAFVYWGTLHPGGIAVAVKTFWFGNKSDIRVIKSLLREVHVWSKLCHRNVLPLLGITTKFDQTVSIVSAWMTLGNAHDFVQNIDVDPRPLLVGIAKGLRYLHSYKPDPIYHGDLKGLNVLISDDGCPLLADFGFSFIVNSSFSMDIECSRGGTLNWMAPEQLEPCERTSLATAQADVWAFGMTALELFTRQRPFPEINTLPHLIARMLRGHPDHPSEEITCFRLTDEWWNICLSCWNSDPLARPCISDILTKFPMAWSDG</sequence>
<keyword evidence="5" id="KW-1185">Reference proteome</keyword>
<evidence type="ECO:0000256" key="2">
    <source>
        <dbReference type="ARBA" id="ARBA00022840"/>
    </source>
</evidence>
<accession>A0A0C3DFH5</accession>
<dbReference type="PANTHER" id="PTHR44329">
    <property type="entry name" value="SERINE/THREONINE-PROTEIN KINASE TNNI3K-RELATED"/>
    <property type="match status" value="1"/>
</dbReference>
<gene>
    <name evidence="4" type="ORF">SCLCIDRAFT_340213</name>
</gene>
<evidence type="ECO:0000259" key="3">
    <source>
        <dbReference type="PROSITE" id="PS50011"/>
    </source>
</evidence>
<dbReference type="OrthoDB" id="4062651at2759"/>
<dbReference type="SUPFAM" id="SSF56112">
    <property type="entry name" value="Protein kinase-like (PK-like)"/>
    <property type="match status" value="1"/>
</dbReference>
<reference evidence="4 5" key="1">
    <citation type="submission" date="2014-04" db="EMBL/GenBank/DDBJ databases">
        <authorList>
            <consortium name="DOE Joint Genome Institute"/>
            <person name="Kuo A."/>
            <person name="Kohler A."/>
            <person name="Nagy L.G."/>
            <person name="Floudas D."/>
            <person name="Copeland A."/>
            <person name="Barry K.W."/>
            <person name="Cichocki N."/>
            <person name="Veneault-Fourrey C."/>
            <person name="LaButti K."/>
            <person name="Lindquist E.A."/>
            <person name="Lipzen A."/>
            <person name="Lundell T."/>
            <person name="Morin E."/>
            <person name="Murat C."/>
            <person name="Sun H."/>
            <person name="Tunlid A."/>
            <person name="Henrissat B."/>
            <person name="Grigoriev I.V."/>
            <person name="Hibbett D.S."/>
            <person name="Martin F."/>
            <person name="Nordberg H.P."/>
            <person name="Cantor M.N."/>
            <person name="Hua S.X."/>
        </authorList>
    </citation>
    <scope>NUCLEOTIDE SEQUENCE [LARGE SCALE GENOMIC DNA]</scope>
    <source>
        <strain evidence="4 5">Foug A</strain>
    </source>
</reference>
<dbReference type="PROSITE" id="PS50011">
    <property type="entry name" value="PROTEIN_KINASE_DOM"/>
    <property type="match status" value="1"/>
</dbReference>
<dbReference type="GO" id="GO:0004674">
    <property type="term" value="F:protein serine/threonine kinase activity"/>
    <property type="evidence" value="ECO:0007669"/>
    <property type="project" value="TreeGrafter"/>
</dbReference>
<dbReference type="PROSITE" id="PS00108">
    <property type="entry name" value="PROTEIN_KINASE_ST"/>
    <property type="match status" value="1"/>
</dbReference>
<dbReference type="HOGENOM" id="CLU_000288_7_18_1"/>
<dbReference type="PANTHER" id="PTHR44329:SF298">
    <property type="entry name" value="MIXED LINEAGE KINASE DOMAIN-LIKE PROTEIN"/>
    <property type="match status" value="1"/>
</dbReference>
<evidence type="ECO:0000313" key="4">
    <source>
        <dbReference type="EMBL" id="KIM54851.1"/>
    </source>
</evidence>
<dbReference type="Pfam" id="PF07714">
    <property type="entry name" value="PK_Tyr_Ser-Thr"/>
    <property type="match status" value="1"/>
</dbReference>
<dbReference type="Proteomes" id="UP000053989">
    <property type="component" value="Unassembled WGS sequence"/>
</dbReference>
<dbReference type="GO" id="GO:0005524">
    <property type="term" value="F:ATP binding"/>
    <property type="evidence" value="ECO:0007669"/>
    <property type="project" value="UniProtKB-KW"/>
</dbReference>
<dbReference type="InParanoid" id="A0A0C3DFH5"/>
<protein>
    <recommendedName>
        <fullName evidence="3">Protein kinase domain-containing protein</fullName>
    </recommendedName>
</protein>
<keyword evidence="1" id="KW-0547">Nucleotide-binding</keyword>
<dbReference type="InterPro" id="IPR011009">
    <property type="entry name" value="Kinase-like_dom_sf"/>
</dbReference>
<organism evidence="4 5">
    <name type="scientific">Scleroderma citrinum Foug A</name>
    <dbReference type="NCBI Taxonomy" id="1036808"/>
    <lineage>
        <taxon>Eukaryota</taxon>
        <taxon>Fungi</taxon>
        <taxon>Dikarya</taxon>
        <taxon>Basidiomycota</taxon>
        <taxon>Agaricomycotina</taxon>
        <taxon>Agaricomycetes</taxon>
        <taxon>Agaricomycetidae</taxon>
        <taxon>Boletales</taxon>
        <taxon>Sclerodermatineae</taxon>
        <taxon>Sclerodermataceae</taxon>
        <taxon>Scleroderma</taxon>
    </lineage>
</organism>
<dbReference type="EMBL" id="KN822146">
    <property type="protein sequence ID" value="KIM54851.1"/>
    <property type="molecule type" value="Genomic_DNA"/>
</dbReference>
<dbReference type="InterPro" id="IPR008271">
    <property type="entry name" value="Ser/Thr_kinase_AS"/>
</dbReference>
<dbReference type="SMART" id="SM00220">
    <property type="entry name" value="S_TKc"/>
    <property type="match status" value="1"/>
</dbReference>